<protein>
    <submittedName>
        <fullName evidence="2">Uncharacterized protein</fullName>
    </submittedName>
</protein>
<dbReference type="Proteomes" id="UP001597229">
    <property type="component" value="Unassembled WGS sequence"/>
</dbReference>
<dbReference type="RefSeq" id="WP_367919919.1">
    <property type="nucleotide sequence ID" value="NZ_BAABAC010000024.1"/>
</dbReference>
<dbReference type="EMBL" id="JBHTLX010000021">
    <property type="protein sequence ID" value="MFD1249580.1"/>
    <property type="molecule type" value="Genomic_DNA"/>
</dbReference>
<feature type="compositionally biased region" description="Low complexity" evidence="1">
    <location>
        <begin position="13"/>
        <end position="25"/>
    </location>
</feature>
<name>A0ABW3W3A8_9ACTN</name>
<feature type="region of interest" description="Disordered" evidence="1">
    <location>
        <begin position="1"/>
        <end position="25"/>
    </location>
</feature>
<gene>
    <name evidence="2" type="ORF">ACFQ3F_17395</name>
</gene>
<keyword evidence="3" id="KW-1185">Reference proteome</keyword>
<evidence type="ECO:0000313" key="3">
    <source>
        <dbReference type="Proteomes" id="UP001597229"/>
    </source>
</evidence>
<sequence>MSAATAFQFDITPDASPAGAPSAPQLSPELAEAIIEIAESERSLDDVLVRAQRLHEANIQHDPRSCLVCFGGR</sequence>
<evidence type="ECO:0000313" key="2">
    <source>
        <dbReference type="EMBL" id="MFD1249580.1"/>
    </source>
</evidence>
<reference evidence="3" key="1">
    <citation type="journal article" date="2019" name="Int. J. Syst. Evol. Microbiol.">
        <title>The Global Catalogue of Microorganisms (GCM) 10K type strain sequencing project: providing services to taxonomists for standard genome sequencing and annotation.</title>
        <authorList>
            <consortium name="The Broad Institute Genomics Platform"/>
            <consortium name="The Broad Institute Genome Sequencing Center for Infectious Disease"/>
            <person name="Wu L."/>
            <person name="Ma J."/>
        </authorList>
    </citation>
    <scope>NUCLEOTIDE SEQUENCE [LARGE SCALE GENOMIC DNA]</scope>
    <source>
        <strain evidence="3">CCUG 52478</strain>
    </source>
</reference>
<comment type="caution">
    <text evidence="2">The sequence shown here is derived from an EMBL/GenBank/DDBJ whole genome shotgun (WGS) entry which is preliminary data.</text>
</comment>
<proteinExistence type="predicted"/>
<organism evidence="2 3">
    <name type="scientific">Nocardioides ginsengisoli</name>
    <dbReference type="NCBI Taxonomy" id="363868"/>
    <lineage>
        <taxon>Bacteria</taxon>
        <taxon>Bacillati</taxon>
        <taxon>Actinomycetota</taxon>
        <taxon>Actinomycetes</taxon>
        <taxon>Propionibacteriales</taxon>
        <taxon>Nocardioidaceae</taxon>
        <taxon>Nocardioides</taxon>
    </lineage>
</organism>
<evidence type="ECO:0000256" key="1">
    <source>
        <dbReference type="SAM" id="MobiDB-lite"/>
    </source>
</evidence>
<accession>A0ABW3W3A8</accession>